<proteinExistence type="predicted"/>
<evidence type="ECO:0000313" key="6">
    <source>
        <dbReference type="Proteomes" id="UP000094463"/>
    </source>
</evidence>
<evidence type="ECO:0000256" key="2">
    <source>
        <dbReference type="ARBA" id="ARBA00022803"/>
    </source>
</evidence>
<dbReference type="PANTHER" id="PTHR45586">
    <property type="entry name" value="TPR REPEAT-CONTAINING PROTEIN PA4667"/>
    <property type="match status" value="1"/>
</dbReference>
<feature type="repeat" description="TPR" evidence="3">
    <location>
        <begin position="207"/>
        <end position="240"/>
    </location>
</feature>
<dbReference type="InterPro" id="IPR011990">
    <property type="entry name" value="TPR-like_helical_dom_sf"/>
</dbReference>
<organism evidence="5 6">
    <name type="scientific">Salisediminibacterium beveridgei</name>
    <dbReference type="NCBI Taxonomy" id="632773"/>
    <lineage>
        <taxon>Bacteria</taxon>
        <taxon>Bacillati</taxon>
        <taxon>Bacillota</taxon>
        <taxon>Bacilli</taxon>
        <taxon>Bacillales</taxon>
        <taxon>Bacillaceae</taxon>
        <taxon>Salisediminibacterium</taxon>
    </lineage>
</organism>
<dbReference type="SUPFAM" id="SSF48452">
    <property type="entry name" value="TPR-like"/>
    <property type="match status" value="2"/>
</dbReference>
<evidence type="ECO:0000256" key="1">
    <source>
        <dbReference type="ARBA" id="ARBA00022737"/>
    </source>
</evidence>
<dbReference type="EMBL" id="CP012502">
    <property type="protein sequence ID" value="AOM82818.1"/>
    <property type="molecule type" value="Genomic_DNA"/>
</dbReference>
<dbReference type="InterPro" id="IPR019734">
    <property type="entry name" value="TPR_rpt"/>
</dbReference>
<keyword evidence="2 3" id="KW-0802">TPR repeat</keyword>
<dbReference type="InterPro" id="IPR051012">
    <property type="entry name" value="CellSynth/LPSAsmb/PSIAsmb"/>
</dbReference>
<gene>
    <name evidence="5" type="ORF">BBEV_1455</name>
</gene>
<protein>
    <submittedName>
        <fullName evidence="5">TPR-repeat-containing protein, putative component of Menaquinone-cytochrome C reductase</fullName>
    </submittedName>
</protein>
<dbReference type="Pfam" id="PF12688">
    <property type="entry name" value="TPR_5"/>
    <property type="match status" value="1"/>
</dbReference>
<dbReference type="Pfam" id="PF14559">
    <property type="entry name" value="TPR_19"/>
    <property type="match status" value="2"/>
</dbReference>
<dbReference type="PANTHER" id="PTHR45586:SF1">
    <property type="entry name" value="LIPOPOLYSACCHARIDE ASSEMBLY PROTEIN B"/>
    <property type="match status" value="1"/>
</dbReference>
<dbReference type="SMART" id="SM00028">
    <property type="entry name" value="TPR"/>
    <property type="match status" value="7"/>
</dbReference>
<dbReference type="PATRIC" id="fig|632773.3.peg.1531"/>
<dbReference type="AlphaFoldDB" id="A0A1D7QV31"/>
<dbReference type="Proteomes" id="UP000094463">
    <property type="component" value="Chromosome"/>
</dbReference>
<keyword evidence="6" id="KW-1185">Reference proteome</keyword>
<evidence type="ECO:0000259" key="4">
    <source>
        <dbReference type="Pfam" id="PF12688"/>
    </source>
</evidence>
<evidence type="ECO:0000313" key="5">
    <source>
        <dbReference type="EMBL" id="AOM82818.1"/>
    </source>
</evidence>
<dbReference type="Gene3D" id="1.25.40.10">
    <property type="entry name" value="Tetratricopeptide repeat domain"/>
    <property type="match status" value="3"/>
</dbReference>
<feature type="repeat" description="TPR" evidence="3">
    <location>
        <begin position="275"/>
        <end position="308"/>
    </location>
</feature>
<evidence type="ECO:0000256" key="3">
    <source>
        <dbReference type="PROSITE-ProRule" id="PRU00339"/>
    </source>
</evidence>
<dbReference type="InterPro" id="IPR041656">
    <property type="entry name" value="TPR_5"/>
</dbReference>
<keyword evidence="1" id="KW-0677">Repeat</keyword>
<feature type="domain" description="Tetratrico peptide repeat group 5" evidence="4">
    <location>
        <begin position="46"/>
        <end position="91"/>
    </location>
</feature>
<name>A0A1D7QV31_9BACI</name>
<dbReference type="STRING" id="632773.BBEV_1455"/>
<feature type="repeat" description="TPR" evidence="3">
    <location>
        <begin position="136"/>
        <end position="169"/>
    </location>
</feature>
<accession>A0A1D7QV31</accession>
<reference evidence="5 6" key="1">
    <citation type="submission" date="2015-08" db="EMBL/GenBank/DDBJ databases">
        <title>The complete genome sequence of Bacillus beveridgei MLTeJB.</title>
        <authorList>
            <person name="Hanson T.E."/>
            <person name="Mesa C."/>
            <person name="Basesman S.M."/>
            <person name="Oremland R.S."/>
        </authorList>
    </citation>
    <scope>NUCLEOTIDE SEQUENCE [LARGE SCALE GENOMIC DNA]</scope>
    <source>
        <strain evidence="5 6">MLTeJB</strain>
    </source>
</reference>
<dbReference type="KEGG" id="bbev:BBEV_1455"/>
<sequence>MMNEVLAQAIQQIEQGHHEEGLKAVEGLIPKADDETKRTIAELYFELGLVDQSLILLEELMFQYPDQGELFAFAAECYSELGKEDEAIDMLTEVKKGDPAFIQARLLLADLYESDGLEEVAEKKLLEALEEEPDDAVLQLGLGEFYLNRGEFQKAISYYKQVILQQKLPEEFPVHPELRLAEAYSAIGEFEDALAHYKLGLGDEEPPDALFGYAVTAMQLDDVETALSAFERLLEADPDYTTAYPLLAKALIAEQRYDEAVSVLEDGIKKDEFNEDLYLEMARLQVAKGEQAEGISFLQKVIALNPSNLTAVKDLLAIHDEQSNFDEIKDLLSFLDEYKEYDPLFERYRGKILLEDDDVSGASEAYLQAIDGLSEDERLLEEALEAFLSAGWINQSITVLKLLTEKQPHREDLQDQLNRLTNSN</sequence>
<dbReference type="PROSITE" id="PS50005">
    <property type="entry name" value="TPR"/>
    <property type="match status" value="3"/>
</dbReference>